<dbReference type="InterPro" id="IPR046347">
    <property type="entry name" value="bZIP_sf"/>
</dbReference>
<feature type="compositionally biased region" description="Polar residues" evidence="3">
    <location>
        <begin position="19"/>
        <end position="30"/>
    </location>
</feature>
<comment type="subcellular location">
    <subcellularLocation>
        <location evidence="1">Nucleus</location>
    </subcellularLocation>
</comment>
<organism evidence="5 6">
    <name type="scientific">Cryptococcus depauperatus CBS 7841</name>
    <dbReference type="NCBI Taxonomy" id="1295531"/>
    <lineage>
        <taxon>Eukaryota</taxon>
        <taxon>Fungi</taxon>
        <taxon>Dikarya</taxon>
        <taxon>Basidiomycota</taxon>
        <taxon>Agaricomycotina</taxon>
        <taxon>Tremellomycetes</taxon>
        <taxon>Tremellales</taxon>
        <taxon>Cryptococcaceae</taxon>
        <taxon>Cryptococcus</taxon>
    </lineage>
</organism>
<dbReference type="PROSITE" id="PS00036">
    <property type="entry name" value="BZIP_BASIC"/>
    <property type="match status" value="1"/>
</dbReference>
<dbReference type="Pfam" id="PF00170">
    <property type="entry name" value="bZIP_1"/>
    <property type="match status" value="1"/>
</dbReference>
<name>A0AAJ8JTU0_9TREE</name>
<reference evidence="5" key="2">
    <citation type="journal article" date="2022" name="Elife">
        <title>Obligate sexual reproduction of a homothallic fungus closely related to the Cryptococcus pathogenic species complex.</title>
        <authorList>
            <person name="Passer A.R."/>
            <person name="Clancey S.A."/>
            <person name="Shea T."/>
            <person name="David-Palma M."/>
            <person name="Averette A.F."/>
            <person name="Boekhout T."/>
            <person name="Porcel B.M."/>
            <person name="Nowrousian M."/>
            <person name="Cuomo C.A."/>
            <person name="Sun S."/>
            <person name="Heitman J."/>
            <person name="Coelho M.A."/>
        </authorList>
    </citation>
    <scope>NUCLEOTIDE SEQUENCE</scope>
    <source>
        <strain evidence="5">CBS 7841</strain>
    </source>
</reference>
<dbReference type="CDD" id="cd14688">
    <property type="entry name" value="bZIP_YAP"/>
    <property type="match status" value="1"/>
</dbReference>
<feature type="region of interest" description="Disordered" evidence="3">
    <location>
        <begin position="1"/>
        <end position="158"/>
    </location>
</feature>
<evidence type="ECO:0000259" key="4">
    <source>
        <dbReference type="PROSITE" id="PS50217"/>
    </source>
</evidence>
<keyword evidence="6" id="KW-1185">Reference proteome</keyword>
<feature type="domain" description="BZIP" evidence="4">
    <location>
        <begin position="138"/>
        <end position="201"/>
    </location>
</feature>
<reference evidence="5" key="1">
    <citation type="submission" date="2016-06" db="EMBL/GenBank/DDBJ databases">
        <authorList>
            <person name="Cuomo C."/>
            <person name="Litvintseva A."/>
            <person name="Heitman J."/>
            <person name="Chen Y."/>
            <person name="Sun S."/>
            <person name="Springer D."/>
            <person name="Dromer F."/>
            <person name="Young S."/>
            <person name="Zeng Q."/>
            <person name="Chapman S."/>
            <person name="Gujja S."/>
            <person name="Saif S."/>
            <person name="Birren B."/>
        </authorList>
    </citation>
    <scope>NUCLEOTIDE SEQUENCE</scope>
    <source>
        <strain evidence="5">CBS 7841</strain>
    </source>
</reference>
<keyword evidence="2" id="KW-0539">Nucleus</keyword>
<evidence type="ECO:0000313" key="5">
    <source>
        <dbReference type="EMBL" id="WVN88284.1"/>
    </source>
</evidence>
<dbReference type="InterPro" id="IPR004827">
    <property type="entry name" value="bZIP"/>
</dbReference>
<accession>A0AAJ8JTU0</accession>
<feature type="region of interest" description="Disordered" evidence="3">
    <location>
        <begin position="685"/>
        <end position="706"/>
    </location>
</feature>
<dbReference type="SMART" id="SM00338">
    <property type="entry name" value="BRLZ"/>
    <property type="match status" value="1"/>
</dbReference>
<protein>
    <recommendedName>
        <fullName evidence="4">BZIP domain-containing protein</fullName>
    </recommendedName>
</protein>
<evidence type="ECO:0000256" key="1">
    <source>
        <dbReference type="ARBA" id="ARBA00004123"/>
    </source>
</evidence>
<dbReference type="GO" id="GO:0090575">
    <property type="term" value="C:RNA polymerase II transcription regulator complex"/>
    <property type="evidence" value="ECO:0007669"/>
    <property type="project" value="TreeGrafter"/>
</dbReference>
<dbReference type="GeneID" id="91087700"/>
<feature type="compositionally biased region" description="Polar residues" evidence="3">
    <location>
        <begin position="298"/>
        <end position="316"/>
    </location>
</feature>
<evidence type="ECO:0000256" key="3">
    <source>
        <dbReference type="SAM" id="MobiDB-lite"/>
    </source>
</evidence>
<feature type="compositionally biased region" description="Basic and acidic residues" evidence="3">
    <location>
        <begin position="134"/>
        <end position="158"/>
    </location>
</feature>
<feature type="compositionally biased region" description="Low complexity" evidence="3">
    <location>
        <begin position="59"/>
        <end position="70"/>
    </location>
</feature>
<dbReference type="GO" id="GO:0001228">
    <property type="term" value="F:DNA-binding transcription activator activity, RNA polymerase II-specific"/>
    <property type="evidence" value="ECO:0007669"/>
    <property type="project" value="TreeGrafter"/>
</dbReference>
<dbReference type="Proteomes" id="UP000094043">
    <property type="component" value="Chromosome 4"/>
</dbReference>
<dbReference type="SUPFAM" id="SSF57959">
    <property type="entry name" value="Leucine zipper domain"/>
    <property type="match status" value="1"/>
</dbReference>
<gene>
    <name evidence="5" type="ORF">L203_103489</name>
</gene>
<dbReference type="GO" id="GO:0000976">
    <property type="term" value="F:transcription cis-regulatory region binding"/>
    <property type="evidence" value="ECO:0007669"/>
    <property type="project" value="InterPro"/>
</dbReference>
<dbReference type="PROSITE" id="PS50217">
    <property type="entry name" value="BZIP"/>
    <property type="match status" value="1"/>
</dbReference>
<dbReference type="EMBL" id="CP143787">
    <property type="protein sequence ID" value="WVN88284.1"/>
    <property type="molecule type" value="Genomic_DNA"/>
</dbReference>
<feature type="region of interest" description="Disordered" evidence="3">
    <location>
        <begin position="210"/>
        <end position="335"/>
    </location>
</feature>
<evidence type="ECO:0000256" key="2">
    <source>
        <dbReference type="ARBA" id="ARBA00023242"/>
    </source>
</evidence>
<dbReference type="KEGG" id="cdep:91087700"/>
<feature type="compositionally biased region" description="Basic and acidic residues" evidence="3">
    <location>
        <begin position="685"/>
        <end position="698"/>
    </location>
</feature>
<evidence type="ECO:0000313" key="6">
    <source>
        <dbReference type="Proteomes" id="UP000094043"/>
    </source>
</evidence>
<dbReference type="InterPro" id="IPR050936">
    <property type="entry name" value="AP-1-like"/>
</dbReference>
<sequence length="706" mass="75912">MENPLTPNTAAFFDYITRPTPTDENNANPTSLPPSALFSMPASSRDTPEDTPPSATEQNSNDQDVVLSDSDSLELPSNGTDRVKQTGGSGAHKRKAGQSRPFGRDIEDESGSDFPSGHEDKRHSTHKPVGTGGRIRELSKAEKRKEQNRAAQKAFRERREARVKNLEDQVQELESKAYGAQIENENLRGILKRLQEENVALKQSAFTFSMPVNGRTNSIPAGNSHLQDRKPPTPPGSGADEFKGVKDPRLFPHRNSSSTFNDASPESLVSLSTTDQTPPSLFPDDLNSNPFGPVSARPTGNQPTQNLFQNDRPSMQTFSSNSSSSTNFSPPETDQSEINALWNSLYPNGIEALFDQTQGAKPGKPFQLLSEQPDSMSFGKADADINSLFNFDIKPADSIPSTNDNPPSVPAPAMSSDKRITQNLGTQGKATDWNRFAFRSPDTDTAPSWDIIGNSVDEFLASLIGNDSTIDNGVANEKGAEGRNNVFAAQLHNMFGTAVATGISHSPAASFNMNDFSPGKYLNIPPSPVTSLVNSQSPQSSASASGSQSNTNVSGGKSMSNSPECLNDIGTSSNTSISTQSEVAHFRGGSLLPEEAHKSNETGDGLSSSGPPKVANEIVHIVDEKGRIVKPSELWMKFGMPYESSTDHLVIDDLCEQMRRKATCKGGVMKIAVDDAKHIIRKGDPADCSTEKTEKQGKDVIAAAGT</sequence>
<feature type="compositionally biased region" description="Polar residues" evidence="3">
    <location>
        <begin position="254"/>
        <end position="279"/>
    </location>
</feature>
<feature type="compositionally biased region" description="Low complexity" evidence="3">
    <location>
        <begin position="535"/>
        <end position="549"/>
    </location>
</feature>
<dbReference type="AlphaFoldDB" id="A0AAJ8JTU0"/>
<reference evidence="5" key="3">
    <citation type="submission" date="2024-01" db="EMBL/GenBank/DDBJ databases">
        <authorList>
            <person name="Coelho M.A."/>
            <person name="David-Palma M."/>
            <person name="Shea T."/>
            <person name="Sun S."/>
            <person name="Cuomo C.A."/>
            <person name="Heitman J."/>
        </authorList>
    </citation>
    <scope>NUCLEOTIDE SEQUENCE</scope>
    <source>
        <strain evidence="5">CBS 7841</strain>
    </source>
</reference>
<feature type="compositionally biased region" description="Polar residues" evidence="3">
    <location>
        <begin position="214"/>
        <end position="225"/>
    </location>
</feature>
<feature type="compositionally biased region" description="Basic and acidic residues" evidence="3">
    <location>
        <begin position="240"/>
        <end position="250"/>
    </location>
</feature>
<dbReference type="PANTHER" id="PTHR40621:SF6">
    <property type="entry name" value="AP-1-LIKE TRANSCRIPTION FACTOR YAP1-RELATED"/>
    <property type="match status" value="1"/>
</dbReference>
<dbReference type="Gene3D" id="1.20.5.170">
    <property type="match status" value="1"/>
</dbReference>
<feature type="compositionally biased region" description="Low complexity" evidence="3">
    <location>
        <begin position="317"/>
        <end position="329"/>
    </location>
</feature>
<dbReference type="RefSeq" id="XP_066068984.1">
    <property type="nucleotide sequence ID" value="XM_066212887.1"/>
</dbReference>
<feature type="region of interest" description="Disordered" evidence="3">
    <location>
        <begin position="527"/>
        <end position="574"/>
    </location>
</feature>
<dbReference type="PANTHER" id="PTHR40621">
    <property type="entry name" value="TRANSCRIPTION FACTOR KAPC-RELATED"/>
    <property type="match status" value="1"/>
</dbReference>
<proteinExistence type="predicted"/>
<feature type="compositionally biased region" description="Polar residues" evidence="3">
    <location>
        <begin position="550"/>
        <end position="574"/>
    </location>
</feature>